<dbReference type="AlphaFoldDB" id="A0A9P0AF28"/>
<proteinExistence type="predicted"/>
<sequence length="253" mass="27783">MVTTGREPTPVRRNSDGTSSQHRSQVRNPPSRVATPVTAVKRSPDRPSSKQGSQVRNPPSGGATPVTAVKRSPKGASSHQGSQVRNPPFGGATPVTSFKRSPEEASSQKGSQVRNSSSRLAYPPTSVKRGPKVASSQQGPRVRNPAFLKALLEEDPCSKRYFSRHYNVSMRTRTENCVGAFDALEMVDHRGLRLLCRKAREPACRLHPDEVKPRCTVIVRSGFCSSLWPCKHDVVKLQDCVTENAARQVRNLH</sequence>
<feature type="compositionally biased region" description="Polar residues" evidence="1">
    <location>
        <begin position="75"/>
        <end position="85"/>
    </location>
</feature>
<dbReference type="Proteomes" id="UP001152759">
    <property type="component" value="Chromosome 5"/>
</dbReference>
<gene>
    <name evidence="2" type="ORF">BEMITA_LOCUS9157</name>
</gene>
<reference evidence="2" key="1">
    <citation type="submission" date="2021-12" db="EMBL/GenBank/DDBJ databases">
        <authorList>
            <person name="King R."/>
        </authorList>
    </citation>
    <scope>NUCLEOTIDE SEQUENCE</scope>
</reference>
<feature type="compositionally biased region" description="Polar residues" evidence="1">
    <location>
        <begin position="16"/>
        <end position="28"/>
    </location>
</feature>
<accession>A0A9P0AF28</accession>
<evidence type="ECO:0000313" key="3">
    <source>
        <dbReference type="Proteomes" id="UP001152759"/>
    </source>
</evidence>
<keyword evidence="3" id="KW-1185">Reference proteome</keyword>
<name>A0A9P0AF28_BEMTA</name>
<organism evidence="2 3">
    <name type="scientific">Bemisia tabaci</name>
    <name type="common">Sweetpotato whitefly</name>
    <name type="synonym">Aleurodes tabaci</name>
    <dbReference type="NCBI Taxonomy" id="7038"/>
    <lineage>
        <taxon>Eukaryota</taxon>
        <taxon>Metazoa</taxon>
        <taxon>Ecdysozoa</taxon>
        <taxon>Arthropoda</taxon>
        <taxon>Hexapoda</taxon>
        <taxon>Insecta</taxon>
        <taxon>Pterygota</taxon>
        <taxon>Neoptera</taxon>
        <taxon>Paraneoptera</taxon>
        <taxon>Hemiptera</taxon>
        <taxon>Sternorrhyncha</taxon>
        <taxon>Aleyrodoidea</taxon>
        <taxon>Aleyrodidae</taxon>
        <taxon>Aleyrodinae</taxon>
        <taxon>Bemisia</taxon>
    </lineage>
</organism>
<dbReference type="EMBL" id="OU963866">
    <property type="protein sequence ID" value="CAH0390436.1"/>
    <property type="molecule type" value="Genomic_DNA"/>
</dbReference>
<protein>
    <submittedName>
        <fullName evidence="2">Uncharacterized protein</fullName>
    </submittedName>
</protein>
<feature type="region of interest" description="Disordered" evidence="1">
    <location>
        <begin position="1"/>
        <end position="141"/>
    </location>
</feature>
<evidence type="ECO:0000256" key="1">
    <source>
        <dbReference type="SAM" id="MobiDB-lite"/>
    </source>
</evidence>
<evidence type="ECO:0000313" key="2">
    <source>
        <dbReference type="EMBL" id="CAH0390436.1"/>
    </source>
</evidence>
<feature type="compositionally biased region" description="Polar residues" evidence="1">
    <location>
        <begin position="94"/>
        <end position="119"/>
    </location>
</feature>